<gene>
    <name evidence="1" type="ORF">STRTUCAR8_04731</name>
</gene>
<evidence type="ECO:0000313" key="2">
    <source>
        <dbReference type="Proteomes" id="UP000010931"/>
    </source>
</evidence>
<accession>L7ETC7</accession>
<dbReference type="RefSeq" id="WP_006382816.1">
    <property type="nucleotide sequence ID" value="NZ_AEJB01000623.1"/>
</dbReference>
<comment type="caution">
    <text evidence="1">The sequence shown here is derived from an EMBL/GenBank/DDBJ whole genome shotgun (WGS) entry which is preliminary data.</text>
</comment>
<sequence>MNPATTNLDDTPTPDVTLTQLRLDRALDNLAVTFRGATARADEVQCDCHWGSEEELALLKVPDVELDPDLLYRTWHAFDWKDHGAVLRRVLPQFARALVGGLVEPYLMEEVGRSFGMGDWHRWPVRQSAVVWEFLHAWWAHSLTDPDPVAPVYELLAVCAEASGVIGPWLTVWEALDHPVADRHLAEAATQWEYGLLGDELPWKNWWWEDDNADEMRTELAAWLVRHVPARLRSQDAATVELLHRVRLMGLTGPARWEDPYWPNHRY</sequence>
<dbReference type="AlphaFoldDB" id="L7ETC7"/>
<organism evidence="1 2">
    <name type="scientific">Streptomyces turgidiscabies (strain Car8)</name>
    <dbReference type="NCBI Taxonomy" id="698760"/>
    <lineage>
        <taxon>Bacteria</taxon>
        <taxon>Bacillati</taxon>
        <taxon>Actinomycetota</taxon>
        <taxon>Actinomycetes</taxon>
        <taxon>Kitasatosporales</taxon>
        <taxon>Streptomycetaceae</taxon>
        <taxon>Streptomyces</taxon>
    </lineage>
</organism>
<proteinExistence type="predicted"/>
<protein>
    <submittedName>
        <fullName evidence="1">Uncharacterized protein</fullName>
    </submittedName>
</protein>
<evidence type="ECO:0000313" key="1">
    <source>
        <dbReference type="EMBL" id="ELP62277.1"/>
    </source>
</evidence>
<dbReference type="STRING" id="85558.T45_06637"/>
<dbReference type="GeneID" id="97406145"/>
<name>L7ETC7_STRT8</name>
<dbReference type="Proteomes" id="UP000010931">
    <property type="component" value="Unassembled WGS sequence"/>
</dbReference>
<dbReference type="EMBL" id="AEJB01000623">
    <property type="protein sequence ID" value="ELP62277.1"/>
    <property type="molecule type" value="Genomic_DNA"/>
</dbReference>
<keyword evidence="2" id="KW-1185">Reference proteome</keyword>
<dbReference type="PATRIC" id="fig|698760.3.peg.8753"/>
<reference evidence="1 2" key="1">
    <citation type="journal article" date="2011" name="Plasmid">
        <title>Streptomyces turgidiscabies Car8 contains a modular pathogenicity island that shares virulence genes with other actinobacterial plant pathogens.</title>
        <authorList>
            <person name="Huguet-Tapia J.C."/>
            <person name="Badger J.H."/>
            <person name="Loria R."/>
            <person name="Pettis G.S."/>
        </authorList>
    </citation>
    <scope>NUCLEOTIDE SEQUENCE [LARGE SCALE GENOMIC DNA]</scope>
    <source>
        <strain evidence="1 2">Car8</strain>
    </source>
</reference>